<dbReference type="OrthoDB" id="406156at2759"/>
<dbReference type="PRINTS" id="PR00682">
    <property type="entry name" value="IPNSYNTHASE"/>
</dbReference>
<dbReference type="Gene3D" id="2.60.120.330">
    <property type="entry name" value="B-lactam Antibiotic, Isopenicillin N Synthase, Chain"/>
    <property type="match status" value="1"/>
</dbReference>
<dbReference type="AlphaFoldDB" id="A0A067Q7U1"/>
<feature type="domain" description="Isopenicillin N synthase-like Fe(2+) 2OG dioxygenase" evidence="1">
    <location>
        <begin position="208"/>
        <end position="280"/>
    </location>
</feature>
<evidence type="ECO:0008006" key="5">
    <source>
        <dbReference type="Google" id="ProtNLM"/>
    </source>
</evidence>
<sequence length="364" mass="41480">MPSISPQCARYVPPPPTSENLDFIDLPVIDLAKAQTPEGRAEIYPQVRDAFQTYGFVYGINHGYTPAQRDRIFDISDVPFTTVSPEELKDYAADIEKAGHYQGYKSRRFWKIDSESATADQIEMYSINMDVNKREHPPTLQPFLPEIDAFAQLNHFNILHPILRLLALSLELPEEAFVDLHKFRAAGQTAISFMKYHARSIEEEEKTKDVWMKGHTDIGSISILWSQPVGGLQVMSEGKWKWVRHIDNAVVIDTGDTMEFLSGGFFKPTVHRVVQPPRDQRPTNRLGVFYFGMPDDSVRLVPLAQSPVLERVGIERRFEDADAPTMDAWRTARTRSYGLVDLKKSEEKGVEEEIVTGIVVKHYN</sequence>
<dbReference type="STRING" id="933084.A0A067Q7U1"/>
<proteinExistence type="predicted"/>
<organism evidence="3 4">
    <name type="scientific">Jaapia argillacea MUCL 33604</name>
    <dbReference type="NCBI Taxonomy" id="933084"/>
    <lineage>
        <taxon>Eukaryota</taxon>
        <taxon>Fungi</taxon>
        <taxon>Dikarya</taxon>
        <taxon>Basidiomycota</taxon>
        <taxon>Agaricomycotina</taxon>
        <taxon>Agaricomycetes</taxon>
        <taxon>Agaricomycetidae</taxon>
        <taxon>Jaapiales</taxon>
        <taxon>Jaapiaceae</taxon>
        <taxon>Jaapia</taxon>
    </lineage>
</organism>
<dbReference type="PANTHER" id="PTHR47990">
    <property type="entry name" value="2-OXOGLUTARATE (2OG) AND FE(II)-DEPENDENT OXYGENASE SUPERFAMILY PROTEIN-RELATED"/>
    <property type="match status" value="1"/>
</dbReference>
<accession>A0A067Q7U1</accession>
<dbReference type="InterPro" id="IPR050231">
    <property type="entry name" value="Iron_ascorbate_oxido_reductase"/>
</dbReference>
<dbReference type="InParanoid" id="A0A067Q7U1"/>
<evidence type="ECO:0000259" key="2">
    <source>
        <dbReference type="Pfam" id="PF14226"/>
    </source>
</evidence>
<name>A0A067Q7U1_9AGAM</name>
<keyword evidence="4" id="KW-1185">Reference proteome</keyword>
<dbReference type="InterPro" id="IPR027443">
    <property type="entry name" value="IPNS-like_sf"/>
</dbReference>
<dbReference type="Pfam" id="PF03171">
    <property type="entry name" value="2OG-FeII_Oxy"/>
    <property type="match status" value="1"/>
</dbReference>
<dbReference type="Pfam" id="PF14226">
    <property type="entry name" value="DIOX_N"/>
    <property type="match status" value="1"/>
</dbReference>
<dbReference type="Proteomes" id="UP000027265">
    <property type="component" value="Unassembled WGS sequence"/>
</dbReference>
<dbReference type="EMBL" id="KL197715">
    <property type="protein sequence ID" value="KDQ59557.1"/>
    <property type="molecule type" value="Genomic_DNA"/>
</dbReference>
<dbReference type="HOGENOM" id="CLU_010119_10_0_1"/>
<gene>
    <name evidence="3" type="ORF">JAAARDRAFT_625236</name>
</gene>
<evidence type="ECO:0000259" key="1">
    <source>
        <dbReference type="Pfam" id="PF03171"/>
    </source>
</evidence>
<dbReference type="InterPro" id="IPR044861">
    <property type="entry name" value="IPNS-like_FE2OG_OXY"/>
</dbReference>
<dbReference type="InterPro" id="IPR026992">
    <property type="entry name" value="DIOX_N"/>
</dbReference>
<reference evidence="4" key="1">
    <citation type="journal article" date="2014" name="Proc. Natl. Acad. Sci. U.S.A.">
        <title>Extensive sampling of basidiomycete genomes demonstrates inadequacy of the white-rot/brown-rot paradigm for wood decay fungi.</title>
        <authorList>
            <person name="Riley R."/>
            <person name="Salamov A.A."/>
            <person name="Brown D.W."/>
            <person name="Nagy L.G."/>
            <person name="Floudas D."/>
            <person name="Held B.W."/>
            <person name="Levasseur A."/>
            <person name="Lombard V."/>
            <person name="Morin E."/>
            <person name="Otillar R."/>
            <person name="Lindquist E.A."/>
            <person name="Sun H."/>
            <person name="LaButti K.M."/>
            <person name="Schmutz J."/>
            <person name="Jabbour D."/>
            <person name="Luo H."/>
            <person name="Baker S.E."/>
            <person name="Pisabarro A.G."/>
            <person name="Walton J.D."/>
            <person name="Blanchette R.A."/>
            <person name="Henrissat B."/>
            <person name="Martin F."/>
            <person name="Cullen D."/>
            <person name="Hibbett D.S."/>
            <person name="Grigoriev I.V."/>
        </authorList>
    </citation>
    <scope>NUCLEOTIDE SEQUENCE [LARGE SCALE GENOMIC DNA]</scope>
    <source>
        <strain evidence="4">MUCL 33604</strain>
    </source>
</reference>
<evidence type="ECO:0000313" key="4">
    <source>
        <dbReference type="Proteomes" id="UP000027265"/>
    </source>
</evidence>
<evidence type="ECO:0000313" key="3">
    <source>
        <dbReference type="EMBL" id="KDQ59557.1"/>
    </source>
</evidence>
<feature type="domain" description="Non-haem dioxygenase N-terminal" evidence="2">
    <location>
        <begin position="26"/>
        <end position="135"/>
    </location>
</feature>
<dbReference type="SUPFAM" id="SSF51197">
    <property type="entry name" value="Clavaminate synthase-like"/>
    <property type="match status" value="1"/>
</dbReference>
<protein>
    <recommendedName>
        <fullName evidence="5">Fe2OG dioxygenase domain-containing protein</fullName>
    </recommendedName>
</protein>